<dbReference type="AlphaFoldDB" id="A0A8J4U9M2"/>
<keyword evidence="2" id="KW-1185">Reference proteome</keyword>
<sequence length="143" mass="15835">MCRHAARGGNPDLDAVTDCLLWVHLVAITLERVMLIATVTASELFTHTYNHTRRLPRLGSAQLGSMWRAEARRNPLIHTIAFSEPGAANDQMYSALSLPENCLVPIKHNPLVLTDYTSGVPCQIVRTGKSPHHRRFGSLLGSR</sequence>
<name>A0A8J4U9M2_CLAMG</name>
<evidence type="ECO:0000313" key="1">
    <source>
        <dbReference type="EMBL" id="KAF5893544.1"/>
    </source>
</evidence>
<organism evidence="1 2">
    <name type="scientific">Clarias magur</name>
    <name type="common">Asian catfish</name>
    <name type="synonym">Macropteronotus magur</name>
    <dbReference type="NCBI Taxonomy" id="1594786"/>
    <lineage>
        <taxon>Eukaryota</taxon>
        <taxon>Metazoa</taxon>
        <taxon>Chordata</taxon>
        <taxon>Craniata</taxon>
        <taxon>Vertebrata</taxon>
        <taxon>Euteleostomi</taxon>
        <taxon>Actinopterygii</taxon>
        <taxon>Neopterygii</taxon>
        <taxon>Teleostei</taxon>
        <taxon>Ostariophysi</taxon>
        <taxon>Siluriformes</taxon>
        <taxon>Clariidae</taxon>
        <taxon>Clarias</taxon>
    </lineage>
</organism>
<comment type="caution">
    <text evidence="1">The sequence shown here is derived from an EMBL/GenBank/DDBJ whole genome shotgun (WGS) entry which is preliminary data.</text>
</comment>
<gene>
    <name evidence="1" type="ORF">DAT39_016747</name>
</gene>
<dbReference type="EMBL" id="QNUK01000428">
    <property type="protein sequence ID" value="KAF5893544.1"/>
    <property type="molecule type" value="Genomic_DNA"/>
</dbReference>
<accession>A0A8J4U9M2</accession>
<evidence type="ECO:0000313" key="2">
    <source>
        <dbReference type="Proteomes" id="UP000727407"/>
    </source>
</evidence>
<dbReference type="Proteomes" id="UP000727407">
    <property type="component" value="Unassembled WGS sequence"/>
</dbReference>
<proteinExistence type="predicted"/>
<protein>
    <submittedName>
        <fullName evidence="1">Uncharacterized protein</fullName>
    </submittedName>
</protein>
<reference evidence="1" key="1">
    <citation type="submission" date="2020-07" db="EMBL/GenBank/DDBJ databases">
        <title>Clarias magur genome sequencing, assembly and annotation.</title>
        <authorList>
            <person name="Kushwaha B."/>
            <person name="Kumar R."/>
            <person name="Das P."/>
            <person name="Joshi C.G."/>
            <person name="Kumar D."/>
            <person name="Nagpure N.S."/>
            <person name="Pandey M."/>
            <person name="Agarwal S."/>
            <person name="Srivastava S."/>
            <person name="Singh M."/>
            <person name="Sahoo L."/>
            <person name="Jayasankar P."/>
            <person name="Meher P.K."/>
            <person name="Koringa P.G."/>
            <person name="Iquebal M.A."/>
            <person name="Das S.P."/>
            <person name="Bit A."/>
            <person name="Patnaik S."/>
            <person name="Patel N."/>
            <person name="Shah T.M."/>
            <person name="Hinsu A."/>
            <person name="Jena J.K."/>
        </authorList>
    </citation>
    <scope>NUCLEOTIDE SEQUENCE</scope>
    <source>
        <strain evidence="1">CIFAMagur01</strain>
        <tissue evidence="1">Testis</tissue>
    </source>
</reference>